<sequence>MSSDRCAGFFAVQVGTSATVHDTLAEALVRLVPCAAIVRFETRDEAEAWAKLAPRRPAPATEASEGAPTAPGSPAEERNAVAAEEEAQAEVIGAFAHHVSDDGAVGVGAVLERRADGFSWRGYRHCAGTVATAATAVSQEESEEEDATQAGEEEASSTVETEVEAFLLLAEAASVLAPRESLLLLGGSRLLHSLLRRRVAAPTLADGARVLAAGGVICAAEALTLRRGGALSTLLSRGAALLAGLDRCALLLAQLRGLAAEARVEAARASLLRASGSELLAAPLAAFPPLAAPLAPAPMAGPGTAAATGSRAAVLAADPAAAEAGAELAPSACLPSSELPVVLHAASSGRLLLPYEEREVLSQIEFAQREAARVAAGGTPPGEAARSAPAVIDLSGDSSPHRGESKPAASQPKAEQQAGQQAEQPPPRSWRREDLDEWLAAPEQRQIQLDVDQRRVVTLACRERRNLFYTGPGGVGKSHVTQVIISFLRHVFADRFSSAVAITAPTGIAATHIGGTTLHSASSVGVPTFHADFERRMGGGGSHSKGKQLATGLEVSMLSAEFLDLLDDQLRRLVAKHGRGAEHEWRGSRPSEVPAFGGVQLLACGDFFQLPPITERVPAATWGRLLGAKLRECRALSRVWRQKDAELVATLNRIRCGDARPEDAAPPRPMLLAPTNAVVSERNVRELAAMVSRATACQWIAEDWVDVDESCPGGRAAGDARERGSFFGDCLAERRVELCEGARAPADAKLCNGSLGVVGPMPEPDEVAAALESKLSELEALEAQAAQALDTGGERSRDVLIGRVQYYRVYRAHLSRWLHADRAAGDNVGGSGGCWNRPLLVPRVRFDNGRTELLLPGMLSSEVVGCGVCYRLQVPLKPAWAVTIHKAQGMTLDAAAVQVSGCFDDGMAYVSLSRVRSLSGLRFQRNCPTSLECAGCARCTCRLTPSDIRASPSVRLYYRLAADLAVASDALCAALLAHGAEREDLA</sequence>
<keyword evidence="5" id="KW-1185">Reference proteome</keyword>
<keyword evidence="1" id="KW-0347">Helicase</keyword>
<dbReference type="CDD" id="cd18809">
    <property type="entry name" value="SF1_C_RecD"/>
    <property type="match status" value="1"/>
</dbReference>
<evidence type="ECO:0000259" key="3">
    <source>
        <dbReference type="Pfam" id="PF05970"/>
    </source>
</evidence>
<protein>
    <recommendedName>
        <fullName evidence="1">ATP-dependent DNA helicase</fullName>
        <ecNumber evidence="1">5.6.2.3</ecNumber>
    </recommendedName>
</protein>
<dbReference type="AlphaFoldDB" id="A0A0D3J3R5"/>
<dbReference type="PaxDb" id="2903-EOD18150"/>
<dbReference type="PANTHER" id="PTHR47642">
    <property type="entry name" value="ATP-DEPENDENT DNA HELICASE"/>
    <property type="match status" value="1"/>
</dbReference>
<dbReference type="GO" id="GO:0043139">
    <property type="term" value="F:5'-3' DNA helicase activity"/>
    <property type="evidence" value="ECO:0007669"/>
    <property type="project" value="UniProtKB-EC"/>
</dbReference>
<dbReference type="Proteomes" id="UP000013827">
    <property type="component" value="Unassembled WGS sequence"/>
</dbReference>
<dbReference type="KEGG" id="ehx:EMIHUDRAFT_447955"/>
<comment type="catalytic activity">
    <reaction evidence="1">
        <text>ATP + H2O = ADP + phosphate + H(+)</text>
        <dbReference type="Rhea" id="RHEA:13065"/>
        <dbReference type="ChEBI" id="CHEBI:15377"/>
        <dbReference type="ChEBI" id="CHEBI:15378"/>
        <dbReference type="ChEBI" id="CHEBI:30616"/>
        <dbReference type="ChEBI" id="CHEBI:43474"/>
        <dbReference type="ChEBI" id="CHEBI:456216"/>
        <dbReference type="EC" id="5.6.2.3"/>
    </reaction>
</comment>
<evidence type="ECO:0000256" key="2">
    <source>
        <dbReference type="SAM" id="MobiDB-lite"/>
    </source>
</evidence>
<comment type="similarity">
    <text evidence="1">Belongs to the helicase family.</text>
</comment>
<feature type="compositionally biased region" description="Acidic residues" evidence="2">
    <location>
        <begin position="140"/>
        <end position="155"/>
    </location>
</feature>
<reference evidence="4" key="2">
    <citation type="submission" date="2024-10" db="UniProtKB">
        <authorList>
            <consortium name="EnsemblProtists"/>
        </authorList>
    </citation>
    <scope>IDENTIFICATION</scope>
</reference>
<dbReference type="SUPFAM" id="SSF52540">
    <property type="entry name" value="P-loop containing nucleoside triphosphate hydrolases"/>
    <property type="match status" value="2"/>
</dbReference>
<dbReference type="Pfam" id="PF05970">
    <property type="entry name" value="PIF1"/>
    <property type="match status" value="1"/>
</dbReference>
<keyword evidence="1" id="KW-0233">DNA recombination</keyword>
<feature type="compositionally biased region" description="Low complexity" evidence="2">
    <location>
        <begin position="411"/>
        <end position="423"/>
    </location>
</feature>
<dbReference type="GO" id="GO:0005524">
    <property type="term" value="F:ATP binding"/>
    <property type="evidence" value="ECO:0007669"/>
    <property type="project" value="UniProtKB-KW"/>
</dbReference>
<dbReference type="RefSeq" id="XP_005770579.1">
    <property type="nucleotide sequence ID" value="XM_005770522.1"/>
</dbReference>
<keyword evidence="1" id="KW-0227">DNA damage</keyword>
<dbReference type="InterPro" id="IPR010285">
    <property type="entry name" value="DNA_helicase_pif1-like_DEAD"/>
</dbReference>
<dbReference type="GO" id="GO:0006281">
    <property type="term" value="P:DNA repair"/>
    <property type="evidence" value="ECO:0007669"/>
    <property type="project" value="UniProtKB-KW"/>
</dbReference>
<accession>A0A0D3J3R5</accession>
<dbReference type="GO" id="GO:0016787">
    <property type="term" value="F:hydrolase activity"/>
    <property type="evidence" value="ECO:0007669"/>
    <property type="project" value="UniProtKB-KW"/>
</dbReference>
<dbReference type="HOGENOM" id="CLU_302612_0_0_1"/>
<comment type="cofactor">
    <cofactor evidence="1">
        <name>Mg(2+)</name>
        <dbReference type="ChEBI" id="CHEBI:18420"/>
    </cofactor>
</comment>
<evidence type="ECO:0000313" key="4">
    <source>
        <dbReference type="EnsemblProtists" id="EOD18150"/>
    </source>
</evidence>
<feature type="region of interest" description="Disordered" evidence="2">
    <location>
        <begin position="392"/>
        <end position="431"/>
    </location>
</feature>
<keyword evidence="1" id="KW-0067">ATP-binding</keyword>
<dbReference type="InterPro" id="IPR027417">
    <property type="entry name" value="P-loop_NTPase"/>
</dbReference>
<feature type="region of interest" description="Disordered" evidence="2">
    <location>
        <begin position="51"/>
        <end position="86"/>
    </location>
</feature>
<feature type="region of interest" description="Disordered" evidence="2">
    <location>
        <begin position="135"/>
        <end position="157"/>
    </location>
</feature>
<reference evidence="5" key="1">
    <citation type="journal article" date="2013" name="Nature">
        <title>Pan genome of the phytoplankton Emiliania underpins its global distribution.</title>
        <authorList>
            <person name="Read B.A."/>
            <person name="Kegel J."/>
            <person name="Klute M.J."/>
            <person name="Kuo A."/>
            <person name="Lefebvre S.C."/>
            <person name="Maumus F."/>
            <person name="Mayer C."/>
            <person name="Miller J."/>
            <person name="Monier A."/>
            <person name="Salamov A."/>
            <person name="Young J."/>
            <person name="Aguilar M."/>
            <person name="Claverie J.M."/>
            <person name="Frickenhaus S."/>
            <person name="Gonzalez K."/>
            <person name="Herman E.K."/>
            <person name="Lin Y.C."/>
            <person name="Napier J."/>
            <person name="Ogata H."/>
            <person name="Sarno A.F."/>
            <person name="Shmutz J."/>
            <person name="Schroeder D."/>
            <person name="de Vargas C."/>
            <person name="Verret F."/>
            <person name="von Dassow P."/>
            <person name="Valentin K."/>
            <person name="Van de Peer Y."/>
            <person name="Wheeler G."/>
            <person name="Dacks J.B."/>
            <person name="Delwiche C.F."/>
            <person name="Dyhrman S.T."/>
            <person name="Glockner G."/>
            <person name="John U."/>
            <person name="Richards T."/>
            <person name="Worden A.Z."/>
            <person name="Zhang X."/>
            <person name="Grigoriev I.V."/>
            <person name="Allen A.E."/>
            <person name="Bidle K."/>
            <person name="Borodovsky M."/>
            <person name="Bowler C."/>
            <person name="Brownlee C."/>
            <person name="Cock J.M."/>
            <person name="Elias M."/>
            <person name="Gladyshev V.N."/>
            <person name="Groth M."/>
            <person name="Guda C."/>
            <person name="Hadaegh A."/>
            <person name="Iglesias-Rodriguez M.D."/>
            <person name="Jenkins J."/>
            <person name="Jones B.M."/>
            <person name="Lawson T."/>
            <person name="Leese F."/>
            <person name="Lindquist E."/>
            <person name="Lobanov A."/>
            <person name="Lomsadze A."/>
            <person name="Malik S.B."/>
            <person name="Marsh M.E."/>
            <person name="Mackinder L."/>
            <person name="Mock T."/>
            <person name="Mueller-Roeber B."/>
            <person name="Pagarete A."/>
            <person name="Parker M."/>
            <person name="Probert I."/>
            <person name="Quesneville H."/>
            <person name="Raines C."/>
            <person name="Rensing S.A."/>
            <person name="Riano-Pachon D.M."/>
            <person name="Richier S."/>
            <person name="Rokitta S."/>
            <person name="Shiraiwa Y."/>
            <person name="Soanes D.M."/>
            <person name="van der Giezen M."/>
            <person name="Wahlund T.M."/>
            <person name="Williams B."/>
            <person name="Wilson W."/>
            <person name="Wolfe G."/>
            <person name="Wurch L.L."/>
        </authorList>
    </citation>
    <scope>NUCLEOTIDE SEQUENCE</scope>
</reference>
<dbReference type="GO" id="GO:0006310">
    <property type="term" value="P:DNA recombination"/>
    <property type="evidence" value="ECO:0007669"/>
    <property type="project" value="UniProtKB-KW"/>
</dbReference>
<keyword evidence="1" id="KW-0547">Nucleotide-binding</keyword>
<dbReference type="EnsemblProtists" id="EOD18150">
    <property type="protein sequence ID" value="EOD18150"/>
    <property type="gene ID" value="EMIHUDRAFT_447955"/>
</dbReference>
<dbReference type="STRING" id="2903.R1DUH1"/>
<dbReference type="GO" id="GO:0000723">
    <property type="term" value="P:telomere maintenance"/>
    <property type="evidence" value="ECO:0007669"/>
    <property type="project" value="InterPro"/>
</dbReference>
<evidence type="ECO:0000256" key="1">
    <source>
        <dbReference type="RuleBase" id="RU363044"/>
    </source>
</evidence>
<proteinExistence type="inferred from homology"/>
<dbReference type="Gene3D" id="3.40.50.300">
    <property type="entry name" value="P-loop containing nucleotide triphosphate hydrolases"/>
    <property type="match status" value="1"/>
</dbReference>
<dbReference type="GeneID" id="19046151"/>
<dbReference type="eggNOG" id="KOG0987">
    <property type="taxonomic scope" value="Eukaryota"/>
</dbReference>
<keyword evidence="1" id="KW-0234">DNA repair</keyword>
<dbReference type="PANTHER" id="PTHR47642:SF5">
    <property type="entry name" value="ATP-DEPENDENT DNA HELICASE"/>
    <property type="match status" value="1"/>
</dbReference>
<feature type="domain" description="DNA helicase Pif1-like DEAD-box helicase" evidence="3">
    <location>
        <begin position="450"/>
        <end position="616"/>
    </location>
</feature>
<keyword evidence="1" id="KW-0378">Hydrolase</keyword>
<organism evidence="4 5">
    <name type="scientific">Emiliania huxleyi (strain CCMP1516)</name>
    <dbReference type="NCBI Taxonomy" id="280463"/>
    <lineage>
        <taxon>Eukaryota</taxon>
        <taxon>Haptista</taxon>
        <taxon>Haptophyta</taxon>
        <taxon>Prymnesiophyceae</taxon>
        <taxon>Isochrysidales</taxon>
        <taxon>Noelaerhabdaceae</taxon>
        <taxon>Emiliania</taxon>
    </lineage>
</organism>
<dbReference type="InterPro" id="IPR051055">
    <property type="entry name" value="PIF1_helicase"/>
</dbReference>
<dbReference type="EC" id="5.6.2.3" evidence="1"/>
<name>A0A0D3J3R5_EMIH1</name>
<evidence type="ECO:0000313" key="5">
    <source>
        <dbReference type="Proteomes" id="UP000013827"/>
    </source>
</evidence>